<dbReference type="CDD" id="cd07989">
    <property type="entry name" value="LPLAT_AGPAT-like"/>
    <property type="match status" value="1"/>
</dbReference>
<dbReference type="Proteomes" id="UP000622552">
    <property type="component" value="Unassembled WGS sequence"/>
</dbReference>
<evidence type="ECO:0000259" key="3">
    <source>
        <dbReference type="SMART" id="SM00563"/>
    </source>
</evidence>
<gene>
    <name evidence="4" type="ORF">IW245_005002</name>
</gene>
<dbReference type="GO" id="GO:0005886">
    <property type="term" value="C:plasma membrane"/>
    <property type="evidence" value="ECO:0007669"/>
    <property type="project" value="TreeGrafter"/>
</dbReference>
<keyword evidence="2 4" id="KW-0012">Acyltransferase</keyword>
<proteinExistence type="predicted"/>
<dbReference type="EC" id="2.3.1.51" evidence="4"/>
<keyword evidence="1 4" id="KW-0808">Transferase</keyword>
<dbReference type="PANTHER" id="PTHR10434">
    <property type="entry name" value="1-ACYL-SN-GLYCEROL-3-PHOSPHATE ACYLTRANSFERASE"/>
    <property type="match status" value="1"/>
</dbReference>
<dbReference type="SUPFAM" id="SSF69593">
    <property type="entry name" value="Glycerol-3-phosphate (1)-acyltransferase"/>
    <property type="match status" value="1"/>
</dbReference>
<organism evidence="4 5">
    <name type="scientific">Longispora fulva</name>
    <dbReference type="NCBI Taxonomy" id="619741"/>
    <lineage>
        <taxon>Bacteria</taxon>
        <taxon>Bacillati</taxon>
        <taxon>Actinomycetota</taxon>
        <taxon>Actinomycetes</taxon>
        <taxon>Micromonosporales</taxon>
        <taxon>Micromonosporaceae</taxon>
        <taxon>Longispora</taxon>
    </lineage>
</organism>
<dbReference type="RefSeq" id="WP_197005527.1">
    <property type="nucleotide sequence ID" value="NZ_BONS01000009.1"/>
</dbReference>
<dbReference type="EMBL" id="JADOUF010000001">
    <property type="protein sequence ID" value="MBG6138808.1"/>
    <property type="molecule type" value="Genomic_DNA"/>
</dbReference>
<sequence length="213" mass="22508">MPYGLVKVIAGPLFKVYCRAAVTGLEHLPATGPVLLASNHLGTIDPLILPALLPRRVTFVAKSEYFAEGRITGKLLRAFGQLPVERRAGAAATEALETALDVLRAGEVFGIYPEGTRSPDGRLYRGRVGVGWLALASGAPVIPVGMLGTDRVMPRGASFPRPAKVRIRLGAPMTVSGSEKSARDRRLATDAIMAAIGELTGQERAGEYAPLPA</sequence>
<evidence type="ECO:0000256" key="1">
    <source>
        <dbReference type="ARBA" id="ARBA00022679"/>
    </source>
</evidence>
<dbReference type="SMART" id="SM00563">
    <property type="entry name" value="PlsC"/>
    <property type="match status" value="1"/>
</dbReference>
<evidence type="ECO:0000313" key="5">
    <source>
        <dbReference type="Proteomes" id="UP000622552"/>
    </source>
</evidence>
<name>A0A8J7GV57_9ACTN</name>
<protein>
    <submittedName>
        <fullName evidence="4">1-acyl-sn-glycerol-3-phosphate acyltransferase</fullName>
        <ecNumber evidence="4">2.3.1.51</ecNumber>
    </submittedName>
</protein>
<dbReference type="GO" id="GO:0006654">
    <property type="term" value="P:phosphatidic acid biosynthetic process"/>
    <property type="evidence" value="ECO:0007669"/>
    <property type="project" value="TreeGrafter"/>
</dbReference>
<reference evidence="4" key="1">
    <citation type="submission" date="2020-11" db="EMBL/GenBank/DDBJ databases">
        <title>Sequencing the genomes of 1000 actinobacteria strains.</title>
        <authorList>
            <person name="Klenk H.-P."/>
        </authorList>
    </citation>
    <scope>NUCLEOTIDE SEQUENCE</scope>
    <source>
        <strain evidence="4">DSM 45356</strain>
    </source>
</reference>
<feature type="domain" description="Phospholipid/glycerol acyltransferase" evidence="3">
    <location>
        <begin position="34"/>
        <end position="149"/>
    </location>
</feature>
<keyword evidence="5" id="KW-1185">Reference proteome</keyword>
<evidence type="ECO:0000256" key="2">
    <source>
        <dbReference type="ARBA" id="ARBA00023315"/>
    </source>
</evidence>
<comment type="caution">
    <text evidence="4">The sequence shown here is derived from an EMBL/GenBank/DDBJ whole genome shotgun (WGS) entry which is preliminary data.</text>
</comment>
<dbReference type="GO" id="GO:0003841">
    <property type="term" value="F:1-acylglycerol-3-phosphate O-acyltransferase activity"/>
    <property type="evidence" value="ECO:0007669"/>
    <property type="project" value="UniProtKB-EC"/>
</dbReference>
<dbReference type="InterPro" id="IPR002123">
    <property type="entry name" value="Plipid/glycerol_acylTrfase"/>
</dbReference>
<accession>A0A8J7GV57</accession>
<dbReference type="AlphaFoldDB" id="A0A8J7GV57"/>
<dbReference type="Pfam" id="PF01553">
    <property type="entry name" value="Acyltransferase"/>
    <property type="match status" value="1"/>
</dbReference>
<evidence type="ECO:0000313" key="4">
    <source>
        <dbReference type="EMBL" id="MBG6138808.1"/>
    </source>
</evidence>
<dbReference type="PANTHER" id="PTHR10434:SF11">
    <property type="entry name" value="1-ACYL-SN-GLYCEROL-3-PHOSPHATE ACYLTRANSFERASE"/>
    <property type="match status" value="1"/>
</dbReference>